<accession>A0ABW4Q565</accession>
<gene>
    <name evidence="1" type="ORF">ACFSFX_01160</name>
</gene>
<keyword evidence="2" id="KW-1185">Reference proteome</keyword>
<evidence type="ECO:0000313" key="1">
    <source>
        <dbReference type="EMBL" id="MFD1845204.1"/>
    </source>
</evidence>
<organism evidence="1 2">
    <name type="scientific">Arthrobacter flavus</name>
    <dbReference type="NCBI Taxonomy" id="95172"/>
    <lineage>
        <taxon>Bacteria</taxon>
        <taxon>Bacillati</taxon>
        <taxon>Actinomycetota</taxon>
        <taxon>Actinomycetes</taxon>
        <taxon>Micrococcales</taxon>
        <taxon>Micrococcaceae</taxon>
        <taxon>Arthrobacter</taxon>
    </lineage>
</organism>
<sequence length="47" mass="5109">MSAIHMYETALCCHAGVCGPDLDQSLVDVTADVRHLHVVRSGDEISR</sequence>
<dbReference type="Gene3D" id="3.40.30.10">
    <property type="entry name" value="Glutaredoxin"/>
    <property type="match status" value="1"/>
</dbReference>
<dbReference type="InterPro" id="IPR010712">
    <property type="entry name" value="Arsenical-R_ArsD"/>
</dbReference>
<dbReference type="Pfam" id="PF06953">
    <property type="entry name" value="ArsD"/>
    <property type="match status" value="1"/>
</dbReference>
<dbReference type="RefSeq" id="WP_343877232.1">
    <property type="nucleotide sequence ID" value="NZ_BAAAIJ010000003.1"/>
</dbReference>
<evidence type="ECO:0000313" key="2">
    <source>
        <dbReference type="Proteomes" id="UP001597307"/>
    </source>
</evidence>
<proteinExistence type="predicted"/>
<name>A0ABW4Q565_9MICC</name>
<dbReference type="Proteomes" id="UP001597307">
    <property type="component" value="Unassembled WGS sequence"/>
</dbReference>
<protein>
    <submittedName>
        <fullName evidence="1">Arsenic metallochaperone ArsD family protein</fullName>
    </submittedName>
</protein>
<comment type="caution">
    <text evidence="1">The sequence shown here is derived from an EMBL/GenBank/DDBJ whole genome shotgun (WGS) entry which is preliminary data.</text>
</comment>
<reference evidence="2" key="1">
    <citation type="journal article" date="2019" name="Int. J. Syst. Evol. Microbiol.">
        <title>The Global Catalogue of Microorganisms (GCM) 10K type strain sequencing project: providing services to taxonomists for standard genome sequencing and annotation.</title>
        <authorList>
            <consortium name="The Broad Institute Genomics Platform"/>
            <consortium name="The Broad Institute Genome Sequencing Center for Infectious Disease"/>
            <person name="Wu L."/>
            <person name="Ma J."/>
        </authorList>
    </citation>
    <scope>NUCLEOTIDE SEQUENCE [LARGE SCALE GENOMIC DNA]</scope>
    <source>
        <strain evidence="2">JCM 11496</strain>
    </source>
</reference>
<dbReference type="EMBL" id="JBHUGA010000003">
    <property type="protein sequence ID" value="MFD1845204.1"/>
    <property type="molecule type" value="Genomic_DNA"/>
</dbReference>